<dbReference type="RefSeq" id="WP_261343370.1">
    <property type="nucleotide sequence ID" value="NZ_SJPT01000018.1"/>
</dbReference>
<evidence type="ECO:0000256" key="1">
    <source>
        <dbReference type="SAM" id="MobiDB-lite"/>
    </source>
</evidence>
<feature type="region of interest" description="Disordered" evidence="1">
    <location>
        <begin position="17"/>
        <end position="41"/>
    </location>
</feature>
<evidence type="ECO:0000313" key="3">
    <source>
        <dbReference type="Proteomes" id="UP000316304"/>
    </source>
</evidence>
<evidence type="ECO:0000313" key="2">
    <source>
        <dbReference type="EMBL" id="TWU10394.1"/>
    </source>
</evidence>
<proteinExistence type="predicted"/>
<organism evidence="2 3">
    <name type="scientific">Novipirellula galeiformis</name>
    <dbReference type="NCBI Taxonomy" id="2528004"/>
    <lineage>
        <taxon>Bacteria</taxon>
        <taxon>Pseudomonadati</taxon>
        <taxon>Planctomycetota</taxon>
        <taxon>Planctomycetia</taxon>
        <taxon>Pirellulales</taxon>
        <taxon>Pirellulaceae</taxon>
        <taxon>Novipirellula</taxon>
    </lineage>
</organism>
<gene>
    <name evidence="2" type="ORF">Pla52o_56760</name>
</gene>
<accession>A0A5C6BIZ7</accession>
<dbReference type="Proteomes" id="UP000316304">
    <property type="component" value="Unassembled WGS sequence"/>
</dbReference>
<sequence length="41" mass="4364">MTPRDDDTKRELIGLPAMIPLGPQPGESAAGVIGPEQRFSD</sequence>
<dbReference type="AlphaFoldDB" id="A0A5C6BIZ7"/>
<reference evidence="2 3" key="1">
    <citation type="submission" date="2019-02" db="EMBL/GenBank/DDBJ databases">
        <title>Deep-cultivation of Planctomycetes and their phenomic and genomic characterization uncovers novel biology.</title>
        <authorList>
            <person name="Wiegand S."/>
            <person name="Jogler M."/>
            <person name="Boedeker C."/>
            <person name="Pinto D."/>
            <person name="Vollmers J."/>
            <person name="Rivas-Marin E."/>
            <person name="Kohn T."/>
            <person name="Peeters S.H."/>
            <person name="Heuer A."/>
            <person name="Rast P."/>
            <person name="Oberbeckmann S."/>
            <person name="Bunk B."/>
            <person name="Jeske O."/>
            <person name="Meyerdierks A."/>
            <person name="Storesund J.E."/>
            <person name="Kallscheuer N."/>
            <person name="Luecker S."/>
            <person name="Lage O.M."/>
            <person name="Pohl T."/>
            <person name="Merkel B.J."/>
            <person name="Hornburger P."/>
            <person name="Mueller R.-W."/>
            <person name="Bruemmer F."/>
            <person name="Labrenz M."/>
            <person name="Spormann A.M."/>
            <person name="Op Den Camp H."/>
            <person name="Overmann J."/>
            <person name="Amann R."/>
            <person name="Jetten M.S.M."/>
            <person name="Mascher T."/>
            <person name="Medema M.H."/>
            <person name="Devos D.P."/>
            <person name="Kaster A.-K."/>
            <person name="Ovreas L."/>
            <person name="Rohde M."/>
            <person name="Galperin M.Y."/>
            <person name="Jogler C."/>
        </authorList>
    </citation>
    <scope>NUCLEOTIDE SEQUENCE [LARGE SCALE GENOMIC DNA]</scope>
    <source>
        <strain evidence="2 3">Pla52o</strain>
    </source>
</reference>
<keyword evidence="3" id="KW-1185">Reference proteome</keyword>
<name>A0A5C6BIZ7_9BACT</name>
<comment type="caution">
    <text evidence="2">The sequence shown here is derived from an EMBL/GenBank/DDBJ whole genome shotgun (WGS) entry which is preliminary data.</text>
</comment>
<dbReference type="EMBL" id="SJPT01000018">
    <property type="protein sequence ID" value="TWU10394.1"/>
    <property type="molecule type" value="Genomic_DNA"/>
</dbReference>
<protein>
    <submittedName>
        <fullName evidence="2">Uncharacterized protein</fullName>
    </submittedName>
</protein>